<organism evidence="1 2">
    <name type="scientific">Oligella urethralis</name>
    <dbReference type="NCBI Taxonomy" id="90245"/>
    <lineage>
        <taxon>Bacteria</taxon>
        <taxon>Pseudomonadati</taxon>
        <taxon>Pseudomonadota</taxon>
        <taxon>Betaproteobacteria</taxon>
        <taxon>Burkholderiales</taxon>
        <taxon>Alcaligenaceae</taxon>
        <taxon>Oligella</taxon>
    </lineage>
</organism>
<evidence type="ECO:0000313" key="2">
    <source>
        <dbReference type="Proteomes" id="UP000250242"/>
    </source>
</evidence>
<proteinExistence type="predicted"/>
<protein>
    <submittedName>
        <fullName evidence="1">Uncharacterized protein</fullName>
    </submittedName>
</protein>
<sequence length="61" mass="6983">MGGLQELCKVFPVEVLRLLDCVVDPESLPSDLKQCLEVIIQVKPDLAKEPIYKKLRTFVRE</sequence>
<dbReference type="EMBL" id="UATH01000001">
    <property type="protein sequence ID" value="SPY08752.1"/>
    <property type="molecule type" value="Genomic_DNA"/>
</dbReference>
<dbReference type="AlphaFoldDB" id="A0A2X1UNJ8"/>
<name>A0A2X1UNJ8_9BURK</name>
<dbReference type="Proteomes" id="UP000250242">
    <property type="component" value="Unassembled WGS sequence"/>
</dbReference>
<evidence type="ECO:0000313" key="1">
    <source>
        <dbReference type="EMBL" id="SPY08752.1"/>
    </source>
</evidence>
<accession>A0A2X1UNJ8</accession>
<gene>
    <name evidence="1" type="ORF">NCTC11009_01984</name>
</gene>
<reference evidence="1 2" key="1">
    <citation type="submission" date="2018-06" db="EMBL/GenBank/DDBJ databases">
        <authorList>
            <consortium name="Pathogen Informatics"/>
            <person name="Doyle S."/>
        </authorList>
    </citation>
    <scope>NUCLEOTIDE SEQUENCE [LARGE SCALE GENOMIC DNA]</scope>
    <source>
        <strain evidence="1 2">NCTC11009</strain>
    </source>
</reference>